<keyword evidence="7" id="KW-1185">Reference proteome</keyword>
<sequence length="200" mass="21623">MTTGLRERKKLRTRRALGAAALELAVTHGLAEMTVEQIADAADVSPRTFFNYFSSKEEAVVAADVERARDSAERLAERPLDEPVLDSVRAVMHEMVGDAPRSREWIAQVRLVKSEPSLVPQQLAAYAAAEAHLTAVIAERTGLGAQDLYPAVTAAAVMSAMRVATTRWLESDEHGDLVGVVDRVIDLLAVGLQSPPSRAP</sequence>
<dbReference type="PROSITE" id="PS01081">
    <property type="entry name" value="HTH_TETR_1"/>
    <property type="match status" value="1"/>
</dbReference>
<reference evidence="6 7" key="1">
    <citation type="submission" date="2019-03" db="EMBL/GenBank/DDBJ databases">
        <title>Genomic Encyclopedia of Type Strains, Phase IV (KMG-IV): sequencing the most valuable type-strain genomes for metagenomic binning, comparative biology and taxonomic classification.</title>
        <authorList>
            <person name="Goeker M."/>
        </authorList>
    </citation>
    <scope>NUCLEOTIDE SEQUENCE [LARGE SCALE GENOMIC DNA]</scope>
    <source>
        <strain evidence="6 7">DSM 45775</strain>
    </source>
</reference>
<dbReference type="GO" id="GO:0003700">
    <property type="term" value="F:DNA-binding transcription factor activity"/>
    <property type="evidence" value="ECO:0007669"/>
    <property type="project" value="TreeGrafter"/>
</dbReference>
<dbReference type="InterPro" id="IPR050109">
    <property type="entry name" value="HTH-type_TetR-like_transc_reg"/>
</dbReference>
<evidence type="ECO:0000256" key="4">
    <source>
        <dbReference type="PROSITE-ProRule" id="PRU00335"/>
    </source>
</evidence>
<comment type="caution">
    <text evidence="6">The sequence shown here is derived from an EMBL/GenBank/DDBJ whole genome shotgun (WGS) entry which is preliminary data.</text>
</comment>
<evidence type="ECO:0000256" key="1">
    <source>
        <dbReference type="ARBA" id="ARBA00023015"/>
    </source>
</evidence>
<name>A0A4R6VP25_9PSEU</name>
<dbReference type="InterPro" id="IPR009057">
    <property type="entry name" value="Homeodomain-like_sf"/>
</dbReference>
<dbReference type="AlphaFoldDB" id="A0A4R6VP25"/>
<gene>
    <name evidence="6" type="ORF">EV188_1011025</name>
</gene>
<evidence type="ECO:0000313" key="7">
    <source>
        <dbReference type="Proteomes" id="UP000295705"/>
    </source>
</evidence>
<dbReference type="PANTHER" id="PTHR30055:SF238">
    <property type="entry name" value="MYCOFACTOCIN BIOSYNTHESIS TRANSCRIPTIONAL REGULATOR MFTR-RELATED"/>
    <property type="match status" value="1"/>
</dbReference>
<dbReference type="Pfam" id="PF00440">
    <property type="entry name" value="TetR_N"/>
    <property type="match status" value="1"/>
</dbReference>
<dbReference type="Gene3D" id="1.10.10.60">
    <property type="entry name" value="Homeodomain-like"/>
    <property type="match status" value="1"/>
</dbReference>
<dbReference type="EMBL" id="SNYO01000001">
    <property type="protein sequence ID" value="TDQ65773.1"/>
    <property type="molecule type" value="Genomic_DNA"/>
</dbReference>
<dbReference type="PROSITE" id="PS50977">
    <property type="entry name" value="HTH_TETR_2"/>
    <property type="match status" value="1"/>
</dbReference>
<protein>
    <submittedName>
        <fullName evidence="6">TetR family transcriptional regulator</fullName>
    </submittedName>
</protein>
<dbReference type="GO" id="GO:0000976">
    <property type="term" value="F:transcription cis-regulatory region binding"/>
    <property type="evidence" value="ECO:0007669"/>
    <property type="project" value="TreeGrafter"/>
</dbReference>
<evidence type="ECO:0000259" key="5">
    <source>
        <dbReference type="PROSITE" id="PS50977"/>
    </source>
</evidence>
<dbReference type="InterPro" id="IPR001647">
    <property type="entry name" value="HTH_TetR"/>
</dbReference>
<feature type="DNA-binding region" description="H-T-H motif" evidence="4">
    <location>
        <begin position="34"/>
        <end position="53"/>
    </location>
</feature>
<dbReference type="Pfam" id="PF17754">
    <property type="entry name" value="TetR_C_14"/>
    <property type="match status" value="1"/>
</dbReference>
<keyword evidence="2 4" id="KW-0238">DNA-binding</keyword>
<dbReference type="InterPro" id="IPR041347">
    <property type="entry name" value="MftR_C"/>
</dbReference>
<evidence type="ECO:0000256" key="2">
    <source>
        <dbReference type="ARBA" id="ARBA00023125"/>
    </source>
</evidence>
<keyword evidence="3" id="KW-0804">Transcription</keyword>
<dbReference type="InterPro" id="IPR023772">
    <property type="entry name" value="DNA-bd_HTH_TetR-type_CS"/>
</dbReference>
<accession>A0A4R6VP25</accession>
<evidence type="ECO:0000313" key="6">
    <source>
        <dbReference type="EMBL" id="TDQ65773.1"/>
    </source>
</evidence>
<proteinExistence type="predicted"/>
<dbReference type="Proteomes" id="UP000295705">
    <property type="component" value="Unassembled WGS sequence"/>
</dbReference>
<dbReference type="Gene3D" id="1.10.357.10">
    <property type="entry name" value="Tetracycline Repressor, domain 2"/>
    <property type="match status" value="1"/>
</dbReference>
<dbReference type="SUPFAM" id="SSF46689">
    <property type="entry name" value="Homeodomain-like"/>
    <property type="match status" value="1"/>
</dbReference>
<organism evidence="6 7">
    <name type="scientific">Actinomycetospora succinea</name>
    <dbReference type="NCBI Taxonomy" id="663603"/>
    <lineage>
        <taxon>Bacteria</taxon>
        <taxon>Bacillati</taxon>
        <taxon>Actinomycetota</taxon>
        <taxon>Actinomycetes</taxon>
        <taxon>Pseudonocardiales</taxon>
        <taxon>Pseudonocardiaceae</taxon>
        <taxon>Actinomycetospora</taxon>
    </lineage>
</organism>
<feature type="domain" description="HTH tetR-type" evidence="5">
    <location>
        <begin position="11"/>
        <end position="71"/>
    </location>
</feature>
<dbReference type="RefSeq" id="WP_166659715.1">
    <property type="nucleotide sequence ID" value="NZ_BAABHR010000065.1"/>
</dbReference>
<evidence type="ECO:0000256" key="3">
    <source>
        <dbReference type="ARBA" id="ARBA00023163"/>
    </source>
</evidence>
<dbReference type="PANTHER" id="PTHR30055">
    <property type="entry name" value="HTH-TYPE TRANSCRIPTIONAL REGULATOR RUTR"/>
    <property type="match status" value="1"/>
</dbReference>
<keyword evidence="1" id="KW-0805">Transcription regulation</keyword>